<reference evidence="1" key="1">
    <citation type="submission" date="2020-05" db="EMBL/GenBank/DDBJ databases">
        <title>WGS assembly of Panicum virgatum.</title>
        <authorList>
            <person name="Lovell J.T."/>
            <person name="Jenkins J."/>
            <person name="Shu S."/>
            <person name="Juenger T.E."/>
            <person name="Schmutz J."/>
        </authorList>
    </citation>
    <scope>NUCLEOTIDE SEQUENCE</scope>
    <source>
        <strain evidence="1">AP13</strain>
    </source>
</reference>
<evidence type="ECO:0000313" key="1">
    <source>
        <dbReference type="EMBL" id="KAG2574433.1"/>
    </source>
</evidence>
<gene>
    <name evidence="1" type="ORF">PVAP13_7KG298800</name>
</gene>
<protein>
    <submittedName>
        <fullName evidence="1">Uncharacterized protein</fullName>
    </submittedName>
</protein>
<dbReference type="Proteomes" id="UP000823388">
    <property type="component" value="Chromosome 7K"/>
</dbReference>
<comment type="caution">
    <text evidence="1">The sequence shown here is derived from an EMBL/GenBank/DDBJ whole genome shotgun (WGS) entry which is preliminary data.</text>
</comment>
<accession>A0A8T0QKX7</accession>
<evidence type="ECO:0000313" key="2">
    <source>
        <dbReference type="Proteomes" id="UP000823388"/>
    </source>
</evidence>
<name>A0A8T0QKX7_PANVG</name>
<dbReference type="AlphaFoldDB" id="A0A8T0QKX7"/>
<keyword evidence="2" id="KW-1185">Reference proteome</keyword>
<proteinExistence type="predicted"/>
<sequence>MKGGLPVPAPQEEEVKARIQRRDELRKRLDELLFEWRSWAATLANHVFAHHASVAKAKHQLRVDWKDRGALAGGGRQRPPCALLMNEHIWQRGMDMGLDAFTDDYHKFYENEKMHSQVEAEIVCGDENGAP</sequence>
<organism evidence="1 2">
    <name type="scientific">Panicum virgatum</name>
    <name type="common">Blackwell switchgrass</name>
    <dbReference type="NCBI Taxonomy" id="38727"/>
    <lineage>
        <taxon>Eukaryota</taxon>
        <taxon>Viridiplantae</taxon>
        <taxon>Streptophyta</taxon>
        <taxon>Embryophyta</taxon>
        <taxon>Tracheophyta</taxon>
        <taxon>Spermatophyta</taxon>
        <taxon>Magnoliopsida</taxon>
        <taxon>Liliopsida</taxon>
        <taxon>Poales</taxon>
        <taxon>Poaceae</taxon>
        <taxon>PACMAD clade</taxon>
        <taxon>Panicoideae</taxon>
        <taxon>Panicodae</taxon>
        <taxon>Paniceae</taxon>
        <taxon>Panicinae</taxon>
        <taxon>Panicum</taxon>
        <taxon>Panicum sect. Hiantes</taxon>
    </lineage>
</organism>
<dbReference type="EMBL" id="CM029049">
    <property type="protein sequence ID" value="KAG2574433.1"/>
    <property type="molecule type" value="Genomic_DNA"/>
</dbReference>